<evidence type="ECO:0000256" key="3">
    <source>
        <dbReference type="ARBA" id="ARBA00005840"/>
    </source>
</evidence>
<gene>
    <name evidence="11" type="primary">ccsA_1</name>
    <name evidence="11" type="ORF">GCM10023092_01690</name>
</gene>
<feature type="transmembrane region" description="Helical" evidence="9">
    <location>
        <begin position="114"/>
        <end position="131"/>
    </location>
</feature>
<proteinExistence type="inferred from homology"/>
<feature type="domain" description="Cytochrome c assembly protein" evidence="10">
    <location>
        <begin position="9"/>
        <end position="156"/>
    </location>
</feature>
<dbReference type="InterPro" id="IPR003557">
    <property type="entry name" value="Cyt_c_biogenesis_CcmC"/>
</dbReference>
<protein>
    <recommendedName>
        <fullName evidence="4">Heme exporter protein C</fullName>
    </recommendedName>
</protein>
<dbReference type="InterPro" id="IPR002541">
    <property type="entry name" value="Cyt_c_assembly"/>
</dbReference>
<organism evidence="11 12">
    <name type="scientific">Rurimicrobium arvi</name>
    <dbReference type="NCBI Taxonomy" id="2049916"/>
    <lineage>
        <taxon>Bacteria</taxon>
        <taxon>Pseudomonadati</taxon>
        <taxon>Bacteroidota</taxon>
        <taxon>Chitinophagia</taxon>
        <taxon>Chitinophagales</taxon>
        <taxon>Chitinophagaceae</taxon>
        <taxon>Rurimicrobium</taxon>
    </lineage>
</organism>
<dbReference type="InterPro" id="IPR045062">
    <property type="entry name" value="Cyt_c_biogenesis_CcsA/CcmC"/>
</dbReference>
<evidence type="ECO:0000259" key="10">
    <source>
        <dbReference type="Pfam" id="PF01578"/>
    </source>
</evidence>
<dbReference type="Pfam" id="PF01578">
    <property type="entry name" value="Cytochrom_C_asm"/>
    <property type="match status" value="1"/>
</dbReference>
<sequence>MRLSWWKLVSIPILFYVLFAGLLAGVPARDILNETIRNLYFHVPMWFTMIVLFAASAIYSVRYLRTFNPVYDNLASSFAYTGIFFSVLGMITGMEWAQYTWGAAWSNDPKQLCTAISMLTYFAYWILRSGMKDADKRAKISAVYNIFIFALLIPLIFVLPRMVASLHPGNGGNPAFSNYDLDHRMRLVFYPAVFGWILLGFWMNNLLVRVRALTDAHLEREMDLMND</sequence>
<keyword evidence="5 9" id="KW-0812">Transmembrane</keyword>
<comment type="function">
    <text evidence="1">Required for the export of heme to the periplasm for the biogenesis of c-type cytochromes.</text>
</comment>
<dbReference type="PANTHER" id="PTHR30071:SF1">
    <property type="entry name" value="CYTOCHROME B_B6 PROTEIN-RELATED"/>
    <property type="match status" value="1"/>
</dbReference>
<comment type="subcellular location">
    <subcellularLocation>
        <location evidence="2">Membrane</location>
        <topology evidence="2">Multi-pass membrane protein</topology>
    </subcellularLocation>
</comment>
<evidence type="ECO:0000256" key="9">
    <source>
        <dbReference type="SAM" id="Phobius"/>
    </source>
</evidence>
<feature type="transmembrane region" description="Helical" evidence="9">
    <location>
        <begin position="187"/>
        <end position="208"/>
    </location>
</feature>
<name>A0ABP8MD42_9BACT</name>
<evidence type="ECO:0000313" key="12">
    <source>
        <dbReference type="Proteomes" id="UP001501410"/>
    </source>
</evidence>
<feature type="transmembrane region" description="Helical" evidence="9">
    <location>
        <begin position="143"/>
        <end position="167"/>
    </location>
</feature>
<comment type="caution">
    <text evidence="11">The sequence shown here is derived from an EMBL/GenBank/DDBJ whole genome shotgun (WGS) entry which is preliminary data.</text>
</comment>
<evidence type="ECO:0000256" key="6">
    <source>
        <dbReference type="ARBA" id="ARBA00022748"/>
    </source>
</evidence>
<evidence type="ECO:0000256" key="7">
    <source>
        <dbReference type="ARBA" id="ARBA00022989"/>
    </source>
</evidence>
<accession>A0ABP8MD42</accession>
<dbReference type="EMBL" id="BAABEZ010000001">
    <property type="protein sequence ID" value="GAA4448708.1"/>
    <property type="molecule type" value="Genomic_DNA"/>
</dbReference>
<dbReference type="Proteomes" id="UP001501410">
    <property type="component" value="Unassembled WGS sequence"/>
</dbReference>
<feature type="transmembrane region" description="Helical" evidence="9">
    <location>
        <begin position="73"/>
        <end position="94"/>
    </location>
</feature>
<feature type="transmembrane region" description="Helical" evidence="9">
    <location>
        <begin position="40"/>
        <end position="61"/>
    </location>
</feature>
<comment type="similarity">
    <text evidence="3">Belongs to the CcmC/CycZ/HelC family.</text>
</comment>
<evidence type="ECO:0000256" key="8">
    <source>
        <dbReference type="ARBA" id="ARBA00023136"/>
    </source>
</evidence>
<evidence type="ECO:0000256" key="4">
    <source>
        <dbReference type="ARBA" id="ARBA00016463"/>
    </source>
</evidence>
<keyword evidence="8 9" id="KW-0472">Membrane</keyword>
<keyword evidence="12" id="KW-1185">Reference proteome</keyword>
<reference evidence="12" key="1">
    <citation type="journal article" date="2019" name="Int. J. Syst. Evol. Microbiol.">
        <title>The Global Catalogue of Microorganisms (GCM) 10K type strain sequencing project: providing services to taxonomists for standard genome sequencing and annotation.</title>
        <authorList>
            <consortium name="The Broad Institute Genomics Platform"/>
            <consortium name="The Broad Institute Genome Sequencing Center for Infectious Disease"/>
            <person name="Wu L."/>
            <person name="Ma J."/>
        </authorList>
    </citation>
    <scope>NUCLEOTIDE SEQUENCE [LARGE SCALE GENOMIC DNA]</scope>
    <source>
        <strain evidence="12">JCM 31921</strain>
    </source>
</reference>
<dbReference type="RefSeq" id="WP_344821707.1">
    <property type="nucleotide sequence ID" value="NZ_BAABEZ010000001.1"/>
</dbReference>
<keyword evidence="6" id="KW-0201">Cytochrome c-type biogenesis</keyword>
<dbReference type="PRINTS" id="PR01386">
    <property type="entry name" value="CCMCBIOGNSIS"/>
</dbReference>
<evidence type="ECO:0000313" key="11">
    <source>
        <dbReference type="EMBL" id="GAA4448708.1"/>
    </source>
</evidence>
<evidence type="ECO:0000256" key="2">
    <source>
        <dbReference type="ARBA" id="ARBA00004141"/>
    </source>
</evidence>
<evidence type="ECO:0000256" key="1">
    <source>
        <dbReference type="ARBA" id="ARBA00002442"/>
    </source>
</evidence>
<evidence type="ECO:0000256" key="5">
    <source>
        <dbReference type="ARBA" id="ARBA00022692"/>
    </source>
</evidence>
<keyword evidence="7 9" id="KW-1133">Transmembrane helix</keyword>
<dbReference type="PANTHER" id="PTHR30071">
    <property type="entry name" value="HEME EXPORTER PROTEIN C"/>
    <property type="match status" value="1"/>
</dbReference>